<dbReference type="AlphaFoldDB" id="A0A8J3NX31"/>
<dbReference type="Proteomes" id="UP000619293">
    <property type="component" value="Unassembled WGS sequence"/>
</dbReference>
<evidence type="ECO:0000313" key="2">
    <source>
        <dbReference type="EMBL" id="GIF93890.1"/>
    </source>
</evidence>
<organism evidence="2 3">
    <name type="scientific">Catellatospora chokoriensis</name>
    <dbReference type="NCBI Taxonomy" id="310353"/>
    <lineage>
        <taxon>Bacteria</taxon>
        <taxon>Bacillati</taxon>
        <taxon>Actinomycetota</taxon>
        <taxon>Actinomycetes</taxon>
        <taxon>Micromonosporales</taxon>
        <taxon>Micromonosporaceae</taxon>
        <taxon>Catellatospora</taxon>
    </lineage>
</organism>
<evidence type="ECO:0000313" key="3">
    <source>
        <dbReference type="Proteomes" id="UP000619293"/>
    </source>
</evidence>
<dbReference type="EMBL" id="BONG01000075">
    <property type="protein sequence ID" value="GIF93890.1"/>
    <property type="molecule type" value="Genomic_DNA"/>
</dbReference>
<name>A0A8J3NX31_9ACTN</name>
<comment type="caution">
    <text evidence="2">The sequence shown here is derived from an EMBL/GenBank/DDBJ whole genome shotgun (WGS) entry which is preliminary data.</text>
</comment>
<proteinExistence type="predicted"/>
<keyword evidence="3" id="KW-1185">Reference proteome</keyword>
<accession>A0A8J3NX31</accession>
<dbReference type="RefSeq" id="WP_191841454.1">
    <property type="nucleotide sequence ID" value="NZ_BAAALB010000019.1"/>
</dbReference>
<feature type="domain" description="DUF7662" evidence="1">
    <location>
        <begin position="4"/>
        <end position="81"/>
    </location>
</feature>
<evidence type="ECO:0000259" key="1">
    <source>
        <dbReference type="Pfam" id="PF24698"/>
    </source>
</evidence>
<dbReference type="InterPro" id="IPR011335">
    <property type="entry name" value="Restrct_endonuc-II-like"/>
</dbReference>
<reference evidence="2 3" key="1">
    <citation type="submission" date="2021-01" db="EMBL/GenBank/DDBJ databases">
        <title>Whole genome shotgun sequence of Catellatospora chokoriensis NBRC 107358.</title>
        <authorList>
            <person name="Komaki H."/>
            <person name="Tamura T."/>
        </authorList>
    </citation>
    <scope>NUCLEOTIDE SEQUENCE [LARGE SCALE GENOMIC DNA]</scope>
    <source>
        <strain evidence="2 3">NBRC 107358</strain>
    </source>
</reference>
<dbReference type="InterPro" id="IPR056079">
    <property type="entry name" value="DUF7662"/>
</dbReference>
<dbReference type="Pfam" id="PF24698">
    <property type="entry name" value="DUF7662"/>
    <property type="match status" value="1"/>
</dbReference>
<dbReference type="SUPFAM" id="SSF52980">
    <property type="entry name" value="Restriction endonuclease-like"/>
    <property type="match status" value="1"/>
</dbReference>
<protein>
    <recommendedName>
        <fullName evidence="1">DUF7662 domain-containing protein</fullName>
    </recommendedName>
</protein>
<gene>
    <name evidence="2" type="ORF">Cch02nite_73340</name>
</gene>
<sequence length="255" mass="28226">MSKYEALTAHLNGQPADTHEVRMSFTALEQIVGPLPPNARQDRTWWGNTTNPTRVQAQAWQAAGWVVAPQGVSLTAELVVFVRGHVQRRNLGSPVTIGRAVAPADAAMPIAEDQTEAVTQSLLVAYLMREGWRIERTADTASREQGIDVVASRDGRILAVEVKGYPSTSYSDPSRAYEVKPTRPAGQARQWYSHALLKALLTRDAHPTYEIAIGLPDMRTYRLLHERTANSLRELQIRLAFIKPSGEVSWLPGPL</sequence>